<dbReference type="Proteomes" id="UP000001307">
    <property type="component" value="Unassembled WGS sequence"/>
</dbReference>
<protein>
    <submittedName>
        <fullName evidence="1">Uncharacterized protein</fullName>
    </submittedName>
</protein>
<dbReference type="AlphaFoldDB" id="E4XQF8"/>
<evidence type="ECO:0000313" key="2">
    <source>
        <dbReference type="Proteomes" id="UP000001307"/>
    </source>
</evidence>
<accession>E4XQF8</accession>
<dbReference type="InParanoid" id="E4XQF8"/>
<sequence length="103" mass="12198">MAKSGMYSYTNLPKIMEHVRRRQDDQFLLDQKILTNAARACTNSRNTYARAQLLQREYRMRGLALGDLLDDAHLLGNKCEKMLEDKKRQDILDGRMRQNVRRR</sequence>
<gene>
    <name evidence="1" type="ORF">GSOID_T00017911001</name>
</gene>
<reference evidence="1" key="1">
    <citation type="journal article" date="2010" name="Science">
        <title>Plasticity of animal genome architecture unmasked by rapid evolution of a pelagic tunicate.</title>
        <authorList>
            <person name="Denoeud F."/>
            <person name="Henriet S."/>
            <person name="Mungpakdee S."/>
            <person name="Aury J.M."/>
            <person name="Da Silva C."/>
            <person name="Brinkmann H."/>
            <person name="Mikhaleva J."/>
            <person name="Olsen L.C."/>
            <person name="Jubin C."/>
            <person name="Canestro C."/>
            <person name="Bouquet J.M."/>
            <person name="Danks G."/>
            <person name="Poulain J."/>
            <person name="Campsteijn C."/>
            <person name="Adamski M."/>
            <person name="Cross I."/>
            <person name="Yadetie F."/>
            <person name="Muffato M."/>
            <person name="Louis A."/>
            <person name="Butcher S."/>
            <person name="Tsagkogeorga G."/>
            <person name="Konrad A."/>
            <person name="Singh S."/>
            <person name="Jensen M.F."/>
            <person name="Cong E.H."/>
            <person name="Eikeseth-Otteraa H."/>
            <person name="Noel B."/>
            <person name="Anthouard V."/>
            <person name="Porcel B.M."/>
            <person name="Kachouri-Lafond R."/>
            <person name="Nishino A."/>
            <person name="Ugolini M."/>
            <person name="Chourrout P."/>
            <person name="Nishida H."/>
            <person name="Aasland R."/>
            <person name="Huzurbazar S."/>
            <person name="Westhof E."/>
            <person name="Delsuc F."/>
            <person name="Lehrach H."/>
            <person name="Reinhardt R."/>
            <person name="Weissenbach J."/>
            <person name="Roy S.W."/>
            <person name="Artiguenave F."/>
            <person name="Postlethwait J.H."/>
            <person name="Manak J.R."/>
            <person name="Thompson E.M."/>
            <person name="Jaillon O."/>
            <person name="Du Pasquier L."/>
            <person name="Boudinot P."/>
            <person name="Liberles D.A."/>
            <person name="Volff J.N."/>
            <person name="Philippe H."/>
            <person name="Lenhard B."/>
            <person name="Roest Crollius H."/>
            <person name="Wincker P."/>
            <person name="Chourrout D."/>
        </authorList>
    </citation>
    <scope>NUCLEOTIDE SEQUENCE [LARGE SCALE GENOMIC DNA]</scope>
</reference>
<dbReference type="OrthoDB" id="10360129at2759"/>
<keyword evidence="2" id="KW-1185">Reference proteome</keyword>
<evidence type="ECO:0000313" key="1">
    <source>
        <dbReference type="EMBL" id="CBY12044.1"/>
    </source>
</evidence>
<dbReference type="EMBL" id="FN653105">
    <property type="protein sequence ID" value="CBY12044.1"/>
    <property type="molecule type" value="Genomic_DNA"/>
</dbReference>
<organism evidence="1">
    <name type="scientific">Oikopleura dioica</name>
    <name type="common">Tunicate</name>
    <dbReference type="NCBI Taxonomy" id="34765"/>
    <lineage>
        <taxon>Eukaryota</taxon>
        <taxon>Metazoa</taxon>
        <taxon>Chordata</taxon>
        <taxon>Tunicata</taxon>
        <taxon>Appendicularia</taxon>
        <taxon>Copelata</taxon>
        <taxon>Oikopleuridae</taxon>
        <taxon>Oikopleura</taxon>
    </lineage>
</organism>
<proteinExistence type="predicted"/>
<name>E4XQF8_OIKDI</name>